<dbReference type="CDD" id="cd16380">
    <property type="entry name" value="YitT_C"/>
    <property type="match status" value="1"/>
</dbReference>
<evidence type="ECO:0000256" key="3">
    <source>
        <dbReference type="ARBA" id="ARBA00022692"/>
    </source>
</evidence>
<dbReference type="GO" id="GO:0005886">
    <property type="term" value="C:plasma membrane"/>
    <property type="evidence" value="ECO:0007669"/>
    <property type="project" value="UniProtKB-SubCell"/>
</dbReference>
<accession>A0A1H0XV68</accession>
<name>A0A1H0XV68_9LACT</name>
<dbReference type="InterPro" id="IPR051461">
    <property type="entry name" value="UPF0750_membrane"/>
</dbReference>
<dbReference type="Gene3D" id="3.30.70.120">
    <property type="match status" value="1"/>
</dbReference>
<dbReference type="InterPro" id="IPR015867">
    <property type="entry name" value="N-reg_PII/ATP_PRibTrfase_C"/>
</dbReference>
<dbReference type="OrthoDB" id="1758221at2"/>
<evidence type="ECO:0000256" key="4">
    <source>
        <dbReference type="ARBA" id="ARBA00022989"/>
    </source>
</evidence>
<evidence type="ECO:0000256" key="5">
    <source>
        <dbReference type="ARBA" id="ARBA00023136"/>
    </source>
</evidence>
<comment type="subcellular location">
    <subcellularLocation>
        <location evidence="1">Cell membrane</location>
        <topology evidence="1">Multi-pass membrane protein</topology>
    </subcellularLocation>
</comment>
<feature type="domain" description="DUF2179" evidence="7">
    <location>
        <begin position="222"/>
        <end position="276"/>
    </location>
</feature>
<feature type="transmembrane region" description="Helical" evidence="6">
    <location>
        <begin position="77"/>
        <end position="96"/>
    </location>
</feature>
<dbReference type="Pfam" id="PF10035">
    <property type="entry name" value="DUF2179"/>
    <property type="match status" value="1"/>
</dbReference>
<proteinExistence type="predicted"/>
<evidence type="ECO:0000259" key="7">
    <source>
        <dbReference type="Pfam" id="PF10035"/>
    </source>
</evidence>
<evidence type="ECO:0000313" key="8">
    <source>
        <dbReference type="EMBL" id="SDQ06808.1"/>
    </source>
</evidence>
<protein>
    <submittedName>
        <fullName evidence="8">Uncharacterized membrane-anchored protein YitT, contains DUF161 and DUF2179 domains</fullName>
    </submittedName>
</protein>
<dbReference type="PIRSF" id="PIRSF006483">
    <property type="entry name" value="Membrane_protein_YitT"/>
    <property type="match status" value="1"/>
</dbReference>
<evidence type="ECO:0000256" key="2">
    <source>
        <dbReference type="ARBA" id="ARBA00022475"/>
    </source>
</evidence>
<dbReference type="RefSeq" id="WP_089974906.1">
    <property type="nucleotide sequence ID" value="NZ_FNJW01000008.1"/>
</dbReference>
<evidence type="ECO:0000313" key="9">
    <source>
        <dbReference type="Proteomes" id="UP000199481"/>
    </source>
</evidence>
<evidence type="ECO:0000256" key="6">
    <source>
        <dbReference type="SAM" id="Phobius"/>
    </source>
</evidence>
<dbReference type="InterPro" id="IPR003740">
    <property type="entry name" value="YitT"/>
</dbReference>
<dbReference type="EMBL" id="FNJW01000008">
    <property type="protein sequence ID" value="SDQ06808.1"/>
    <property type="molecule type" value="Genomic_DNA"/>
</dbReference>
<gene>
    <name evidence="8" type="ORF">SAMN04487752_0506</name>
</gene>
<feature type="transmembrane region" description="Helical" evidence="6">
    <location>
        <begin position="48"/>
        <end position="70"/>
    </location>
</feature>
<dbReference type="Proteomes" id="UP000199481">
    <property type="component" value="Unassembled WGS sequence"/>
</dbReference>
<dbReference type="PANTHER" id="PTHR33545">
    <property type="entry name" value="UPF0750 MEMBRANE PROTEIN YITT-RELATED"/>
    <property type="match status" value="1"/>
</dbReference>
<dbReference type="Pfam" id="PF02588">
    <property type="entry name" value="YitT_membrane"/>
    <property type="match status" value="1"/>
</dbReference>
<keyword evidence="2" id="KW-1003">Cell membrane</keyword>
<organism evidence="8 9">
    <name type="scientific">Carnobacterium viridans</name>
    <dbReference type="NCBI Taxonomy" id="174587"/>
    <lineage>
        <taxon>Bacteria</taxon>
        <taxon>Bacillati</taxon>
        <taxon>Bacillota</taxon>
        <taxon>Bacilli</taxon>
        <taxon>Lactobacillales</taxon>
        <taxon>Carnobacteriaceae</taxon>
        <taxon>Carnobacterium</taxon>
    </lineage>
</organism>
<dbReference type="AlphaFoldDB" id="A0A1H0XV68"/>
<feature type="transmembrane region" description="Helical" evidence="6">
    <location>
        <begin position="108"/>
        <end position="127"/>
    </location>
</feature>
<dbReference type="InterPro" id="IPR019264">
    <property type="entry name" value="DUF2179"/>
</dbReference>
<keyword evidence="5 6" id="KW-0472">Membrane</keyword>
<keyword evidence="3 6" id="KW-0812">Transmembrane</keyword>
<reference evidence="9" key="1">
    <citation type="submission" date="2016-10" db="EMBL/GenBank/DDBJ databases">
        <authorList>
            <person name="Varghese N."/>
            <person name="Submissions S."/>
        </authorList>
    </citation>
    <scope>NUCLEOTIDE SEQUENCE [LARGE SCALE GENOMIC DNA]</scope>
    <source>
        <strain evidence="9">MPL-11</strain>
    </source>
</reference>
<sequence>MLNEKIAVKDILIITIGCALYAFGLVYINIANELAEGGMTGVSLLLRYWFHIDPALSTLLLNIPTILIGWKMLGNRSLIYTIYGTAMLSFFLYIWQRTSIAIDLENDLFIAGILAGLCGGVGSGMIYRSGGTTGGSDILARILEKKKGISMGKTLLVFDVFILTLSLTYIDLPHMMYTLLASYVFSKIVDFMQDGSYAARGLLIISEKHERIAETIMSEMERGVTFFKAEGAYSKEEKKVLYCVLGSHEIVMAKRIIHEIDSKAFYSLLTVHEVLGEGFSFDPKPKQPIFIKKAKP</sequence>
<feature type="transmembrane region" description="Helical" evidence="6">
    <location>
        <begin position="148"/>
        <end position="169"/>
    </location>
</feature>
<keyword evidence="9" id="KW-1185">Reference proteome</keyword>
<feature type="transmembrane region" description="Helical" evidence="6">
    <location>
        <begin position="7"/>
        <end position="28"/>
    </location>
</feature>
<keyword evidence="4 6" id="KW-1133">Transmembrane helix</keyword>
<evidence type="ECO:0000256" key="1">
    <source>
        <dbReference type="ARBA" id="ARBA00004651"/>
    </source>
</evidence>
<dbReference type="PANTHER" id="PTHR33545:SF10">
    <property type="entry name" value="UPF0750 MEMBRANE PROTEIN YPJC"/>
    <property type="match status" value="1"/>
</dbReference>